<dbReference type="InterPro" id="IPR009048">
    <property type="entry name" value="A-macroglobulin_rcpt-bd"/>
</dbReference>
<dbReference type="Pfam" id="PF07677">
    <property type="entry name" value="A2M_recep"/>
    <property type="match status" value="1"/>
</dbReference>
<dbReference type="SMART" id="SM01361">
    <property type="entry name" value="A2M_recep"/>
    <property type="match status" value="1"/>
</dbReference>
<dbReference type="Proteomes" id="UP000316609">
    <property type="component" value="Unassembled WGS sequence"/>
</dbReference>
<comment type="caution">
    <text evidence="4">The sequence shown here is derived from an EMBL/GenBank/DDBJ whole genome shotgun (WGS) entry which is preliminary data.</text>
</comment>
<evidence type="ECO:0000256" key="1">
    <source>
        <dbReference type="ARBA" id="ARBA00022729"/>
    </source>
</evidence>
<dbReference type="Pfam" id="PF07678">
    <property type="entry name" value="TED_complement"/>
    <property type="match status" value="1"/>
</dbReference>
<dbReference type="PANTHER" id="PTHR11412:SF136">
    <property type="entry name" value="CD109 ANTIGEN"/>
    <property type="match status" value="1"/>
</dbReference>
<dbReference type="AlphaFoldDB" id="A0A538TD81"/>
<dbReference type="PANTHER" id="PTHR11412">
    <property type="entry name" value="MACROGLOBULIN / COMPLEMENT"/>
    <property type="match status" value="1"/>
</dbReference>
<dbReference type="GO" id="GO:0005615">
    <property type="term" value="C:extracellular space"/>
    <property type="evidence" value="ECO:0007669"/>
    <property type="project" value="InterPro"/>
</dbReference>
<dbReference type="SUPFAM" id="SSF48239">
    <property type="entry name" value="Terpenoid cyclases/Protein prenyltransferases"/>
    <property type="match status" value="1"/>
</dbReference>
<dbReference type="Gene3D" id="2.60.40.690">
    <property type="entry name" value="Alpha-macroglobulin, receptor-binding domain"/>
    <property type="match status" value="1"/>
</dbReference>
<evidence type="ECO:0000313" key="4">
    <source>
        <dbReference type="EMBL" id="TMQ61615.1"/>
    </source>
</evidence>
<dbReference type="EMBL" id="VBOY01000168">
    <property type="protein sequence ID" value="TMQ61615.1"/>
    <property type="molecule type" value="Genomic_DNA"/>
</dbReference>
<name>A0A538TD81_UNCEI</name>
<dbReference type="SUPFAM" id="SSF49410">
    <property type="entry name" value="Alpha-macroglobulin receptor domain"/>
    <property type="match status" value="1"/>
</dbReference>
<dbReference type="InterPro" id="IPR047565">
    <property type="entry name" value="Alpha-macroglob_thiol-ester_cl"/>
</dbReference>
<evidence type="ECO:0000256" key="2">
    <source>
        <dbReference type="ARBA" id="ARBA00022966"/>
    </source>
</evidence>
<evidence type="ECO:0000259" key="3">
    <source>
        <dbReference type="SMART" id="SM01361"/>
    </source>
</evidence>
<dbReference type="InterPro" id="IPR008930">
    <property type="entry name" value="Terpenoid_cyclase/PrenylTrfase"/>
</dbReference>
<accession>A0A538TD81</accession>
<dbReference type="InterPro" id="IPR050473">
    <property type="entry name" value="A2M/Complement_sys"/>
</dbReference>
<gene>
    <name evidence="4" type="ORF">E6K78_12615</name>
</gene>
<organism evidence="4 5">
    <name type="scientific">Eiseniibacteriota bacterium</name>
    <dbReference type="NCBI Taxonomy" id="2212470"/>
    <lineage>
        <taxon>Bacteria</taxon>
        <taxon>Candidatus Eiseniibacteriota</taxon>
    </lineage>
</organism>
<sequence length="489" mass="53999">MPGGCFEQTSSSTYPDVLAMDYLKTSKKLTPEIRAKAEQYVSLGYQRLLTFEVRGGGFSWFGEAPANKILTAYGLMEFYDMGRVHEVDPRLIERTQDWLARQQQPDGSFKPDAAFINEGATNRYNTDVVRITAYVGWALAATGYRDEAVEKAQKFVASHLTGKEDAYTLAVIANFAADFGGVATWTDGSIEALVAKVTEGPKTAYWKQEGETPTSAREESADLETTALAAQALLKSGRKSALAKRALDYLAGKKDSFGNWSTTQATILSLKAFLLSFAKGQDADTSGTIEVSVDGKTAGRVEITKENNDLLRMVDLKSYTHGGGHRIGLSFTGQGNVQYQIVGRYYVPWDLRSDSEPRGPLSIDIAYDRMRLAQDEVATAKVRVRNNTPATARLIMVDSGFEPSSEDFEALVDQTRGRVGGKLEKYTITAKQAILYFDGLGPEQTVEFSFGLRAKFPVRAKTFSSRAYEYYNPRVEDRTKPVEMTIVAK</sequence>
<evidence type="ECO:0000313" key="5">
    <source>
        <dbReference type="Proteomes" id="UP000316609"/>
    </source>
</evidence>
<reference evidence="4 5" key="1">
    <citation type="journal article" date="2019" name="Nat. Microbiol.">
        <title>Mediterranean grassland soil C-N compound turnover is dependent on rainfall and depth, and is mediated by genomically divergent microorganisms.</title>
        <authorList>
            <person name="Diamond S."/>
            <person name="Andeer P.F."/>
            <person name="Li Z."/>
            <person name="Crits-Christoph A."/>
            <person name="Burstein D."/>
            <person name="Anantharaman K."/>
            <person name="Lane K.R."/>
            <person name="Thomas B.C."/>
            <person name="Pan C."/>
            <person name="Northen T.R."/>
            <person name="Banfield J.F."/>
        </authorList>
    </citation>
    <scope>NUCLEOTIDE SEQUENCE [LARGE SCALE GENOMIC DNA]</scope>
    <source>
        <strain evidence="4">WS_8</strain>
    </source>
</reference>
<proteinExistence type="predicted"/>
<dbReference type="InterPro" id="IPR011626">
    <property type="entry name" value="Alpha-macroglobulin_TED"/>
</dbReference>
<protein>
    <recommendedName>
        <fullName evidence="3">Alpha-macroglobulin receptor-binding domain-containing protein</fullName>
    </recommendedName>
</protein>
<dbReference type="Gene3D" id="1.50.10.20">
    <property type="match status" value="1"/>
</dbReference>
<dbReference type="SMART" id="SM01419">
    <property type="entry name" value="Thiol-ester_cl"/>
    <property type="match status" value="1"/>
</dbReference>
<dbReference type="InterPro" id="IPR036595">
    <property type="entry name" value="A-macroglobulin_rcpt-bd_sf"/>
</dbReference>
<feature type="domain" description="Alpha-macroglobulin receptor-binding" evidence="3">
    <location>
        <begin position="392"/>
        <end position="481"/>
    </location>
</feature>
<keyword evidence="1" id="KW-0732">Signal</keyword>
<keyword evidence="2" id="KW-0882">Thioester bond</keyword>
<dbReference type="CDD" id="cd02891">
    <property type="entry name" value="A2M_like"/>
    <property type="match status" value="1"/>
</dbReference>